<evidence type="ECO:0000313" key="2">
    <source>
        <dbReference type="EMBL" id="MDI3408363.1"/>
    </source>
</evidence>
<feature type="region of interest" description="Disordered" evidence="1">
    <location>
        <begin position="304"/>
        <end position="476"/>
    </location>
</feature>
<organism evidence="2 3">
    <name type="scientific">Streptomyces cavernicola</name>
    <dbReference type="NCBI Taxonomy" id="3043613"/>
    <lineage>
        <taxon>Bacteria</taxon>
        <taxon>Bacillati</taxon>
        <taxon>Actinomycetota</taxon>
        <taxon>Actinomycetes</taxon>
        <taxon>Kitasatosporales</taxon>
        <taxon>Streptomycetaceae</taxon>
        <taxon>Streptomyces</taxon>
    </lineage>
</organism>
<feature type="compositionally biased region" description="Pro residues" evidence="1">
    <location>
        <begin position="409"/>
        <end position="456"/>
    </location>
</feature>
<reference evidence="2 3" key="1">
    <citation type="submission" date="2023-05" db="EMBL/GenBank/DDBJ databases">
        <title>Draft genome sequence of Streptomyces sp. B-S-A6 isolated from a cave soil in Thailand.</title>
        <authorList>
            <person name="Chamroensaksri N."/>
            <person name="Muangham S."/>
        </authorList>
    </citation>
    <scope>NUCLEOTIDE SEQUENCE [LARGE SCALE GENOMIC DNA]</scope>
    <source>
        <strain evidence="2 3">B-S-A6</strain>
    </source>
</reference>
<protein>
    <submittedName>
        <fullName evidence="2">Uncharacterized protein</fullName>
    </submittedName>
</protein>
<evidence type="ECO:0000313" key="3">
    <source>
        <dbReference type="Proteomes" id="UP001223978"/>
    </source>
</evidence>
<comment type="caution">
    <text evidence="2">The sequence shown here is derived from an EMBL/GenBank/DDBJ whole genome shotgun (WGS) entry which is preliminary data.</text>
</comment>
<feature type="compositionally biased region" description="Basic residues" evidence="1">
    <location>
        <begin position="466"/>
        <end position="476"/>
    </location>
</feature>
<dbReference type="Proteomes" id="UP001223978">
    <property type="component" value="Unassembled WGS sequence"/>
</dbReference>
<name>A0ABT6SJI7_9ACTN</name>
<proteinExistence type="predicted"/>
<feature type="region of interest" description="Disordered" evidence="1">
    <location>
        <begin position="112"/>
        <end position="146"/>
    </location>
</feature>
<feature type="compositionally biased region" description="Low complexity" evidence="1">
    <location>
        <begin position="395"/>
        <end position="408"/>
    </location>
</feature>
<feature type="region of interest" description="Disordered" evidence="1">
    <location>
        <begin position="1"/>
        <end position="35"/>
    </location>
</feature>
<dbReference type="EMBL" id="JASCIQ010000044">
    <property type="protein sequence ID" value="MDI3408363.1"/>
    <property type="molecule type" value="Genomic_DNA"/>
</dbReference>
<accession>A0ABT6SJI7</accession>
<feature type="compositionally biased region" description="Low complexity" evidence="1">
    <location>
        <begin position="336"/>
        <end position="347"/>
    </location>
</feature>
<evidence type="ECO:0000256" key="1">
    <source>
        <dbReference type="SAM" id="MobiDB-lite"/>
    </source>
</evidence>
<keyword evidence="3" id="KW-1185">Reference proteome</keyword>
<gene>
    <name evidence="2" type="ORF">QIS96_31655</name>
</gene>
<sequence>MATEEEEQGLRIPEIVDELGDPYGPEAIDEQPDPPYTKPLYCGRCRVLVSARRGNAANPKSKSSHYALFPGRKHKADCAYDLKRRGEDLASGSNGTVVREDGQWRLICPPIEIPGASDRPPIPGPARPGRAGGGSGPRPTSRKAGPAIASARRIVQLLQDFRHDPEVVKKFRAVAPGGQHSIAWGEFCYGRTEAHDLARALLDGSARTIPYAVWGPVNKAYGVKRDWRTTYVVTYTAAYPIIIDSKSIRVRVAVRSRNPDWIGAHTESGMLLGYGYWKLLQTRAEAFERGWIELQLWANEPWQNERWDTDDSSPNVPIPIRRAAPRPDHVVTPTVAEQAAAEAAPALEKAEPGQQQNDGTGPVGAPTLALGDASPQESADSRTRDLATDTLQAWTAGSRSSPSSGPSPTTEPPVPTPDEQPPPAPEPNELPLPPQPLVPPKPTAPPSAPPSTPRPPTQDRAEPRRSWRRWFRRQPR</sequence>
<dbReference type="RefSeq" id="WP_282546272.1">
    <property type="nucleotide sequence ID" value="NZ_JASCIQ010000044.1"/>
</dbReference>